<keyword evidence="2" id="KW-0238">DNA-binding</keyword>
<dbReference type="InterPro" id="IPR018335">
    <property type="entry name" value="Tscrpt_reg_HTH_Crp-type_CS"/>
</dbReference>
<dbReference type="PANTHER" id="PTHR24567:SF68">
    <property type="entry name" value="DNA-BINDING TRANSCRIPTIONAL DUAL REGULATOR CRP"/>
    <property type="match status" value="1"/>
</dbReference>
<keyword evidence="1" id="KW-0805">Transcription regulation</keyword>
<dbReference type="SUPFAM" id="SSF51206">
    <property type="entry name" value="cAMP-binding domain-like"/>
    <property type="match status" value="1"/>
</dbReference>
<dbReference type="Gene3D" id="1.10.10.10">
    <property type="entry name" value="Winged helix-like DNA-binding domain superfamily/Winged helix DNA-binding domain"/>
    <property type="match status" value="1"/>
</dbReference>
<evidence type="ECO:0000256" key="2">
    <source>
        <dbReference type="ARBA" id="ARBA00023125"/>
    </source>
</evidence>
<dbReference type="InterPro" id="IPR014710">
    <property type="entry name" value="RmlC-like_jellyroll"/>
</dbReference>
<evidence type="ECO:0000256" key="3">
    <source>
        <dbReference type="ARBA" id="ARBA00023163"/>
    </source>
</evidence>
<dbReference type="Pfam" id="PF13545">
    <property type="entry name" value="HTH_Crp_2"/>
    <property type="match status" value="1"/>
</dbReference>
<dbReference type="InterPro" id="IPR050397">
    <property type="entry name" value="Env_Response_Regulators"/>
</dbReference>
<evidence type="ECO:0000259" key="5">
    <source>
        <dbReference type="PROSITE" id="PS51063"/>
    </source>
</evidence>
<feature type="domain" description="HTH crp-type" evidence="5">
    <location>
        <begin position="148"/>
        <end position="221"/>
    </location>
</feature>
<dbReference type="InterPro" id="IPR036388">
    <property type="entry name" value="WH-like_DNA-bd_sf"/>
</dbReference>
<dbReference type="GO" id="GO:0003700">
    <property type="term" value="F:DNA-binding transcription factor activity"/>
    <property type="evidence" value="ECO:0007669"/>
    <property type="project" value="InterPro"/>
</dbReference>
<dbReference type="GO" id="GO:0003677">
    <property type="term" value="F:DNA binding"/>
    <property type="evidence" value="ECO:0007669"/>
    <property type="project" value="UniProtKB-KW"/>
</dbReference>
<dbReference type="SMART" id="SM00419">
    <property type="entry name" value="HTH_CRP"/>
    <property type="match status" value="1"/>
</dbReference>
<accession>A0A3B1DFC9</accession>
<name>A0A3B1DFC9_9ZZZZ</name>
<dbReference type="Pfam" id="PF00027">
    <property type="entry name" value="cNMP_binding"/>
    <property type="match status" value="1"/>
</dbReference>
<dbReference type="PROSITE" id="PS00042">
    <property type="entry name" value="HTH_CRP_1"/>
    <property type="match status" value="1"/>
</dbReference>
<dbReference type="PANTHER" id="PTHR24567">
    <property type="entry name" value="CRP FAMILY TRANSCRIPTIONAL REGULATORY PROTEIN"/>
    <property type="match status" value="1"/>
</dbReference>
<dbReference type="PROSITE" id="PS51063">
    <property type="entry name" value="HTH_CRP_2"/>
    <property type="match status" value="1"/>
</dbReference>
<organism evidence="6">
    <name type="scientific">hydrothermal vent metagenome</name>
    <dbReference type="NCBI Taxonomy" id="652676"/>
    <lineage>
        <taxon>unclassified sequences</taxon>
        <taxon>metagenomes</taxon>
        <taxon>ecological metagenomes</taxon>
    </lineage>
</organism>
<dbReference type="InterPro" id="IPR036390">
    <property type="entry name" value="WH_DNA-bd_sf"/>
</dbReference>
<dbReference type="PROSITE" id="PS50042">
    <property type="entry name" value="CNMP_BINDING_3"/>
    <property type="match status" value="1"/>
</dbReference>
<dbReference type="SUPFAM" id="SSF46785">
    <property type="entry name" value="Winged helix' DNA-binding domain"/>
    <property type="match status" value="1"/>
</dbReference>
<sequence>MKEEEKIEFLKSIELFSSLTDDELREITTNLTIKKFRKGQTILYEEDTNEYMYIIFEGEVKVIQTTEEGKEIILAMHGSGDFFGEISLLDGKTIPARVLAIKDSITAIISKKGFYSLLGHNKVAIKMSQILCSRLRESWAKVQMLNFNNASQRVKMLLIMLSDKYGIKSDEGIILKIKLTHQDLAEMSGMTRETVTRVIDKLQKSGEIAILRNKVIRLTPDFCKEFKSAI</sequence>
<evidence type="ECO:0000256" key="1">
    <source>
        <dbReference type="ARBA" id="ARBA00023015"/>
    </source>
</evidence>
<dbReference type="InterPro" id="IPR000595">
    <property type="entry name" value="cNMP-bd_dom"/>
</dbReference>
<dbReference type="CDD" id="cd00038">
    <property type="entry name" value="CAP_ED"/>
    <property type="match status" value="1"/>
</dbReference>
<proteinExistence type="predicted"/>
<dbReference type="EMBL" id="UOGI01000368">
    <property type="protein sequence ID" value="VAX34668.1"/>
    <property type="molecule type" value="Genomic_DNA"/>
</dbReference>
<feature type="domain" description="Cyclic nucleotide-binding" evidence="4">
    <location>
        <begin position="15"/>
        <end position="119"/>
    </location>
</feature>
<dbReference type="AlphaFoldDB" id="A0A3B1DFC9"/>
<keyword evidence="3" id="KW-0804">Transcription</keyword>
<protein>
    <submittedName>
        <fullName evidence="6">Transcriptional regulator, Crp/Fnr family</fullName>
    </submittedName>
</protein>
<dbReference type="Gene3D" id="2.60.120.10">
    <property type="entry name" value="Jelly Rolls"/>
    <property type="match status" value="1"/>
</dbReference>
<dbReference type="InterPro" id="IPR012318">
    <property type="entry name" value="HTH_CRP"/>
</dbReference>
<dbReference type="PRINTS" id="PR00034">
    <property type="entry name" value="HTHCRP"/>
</dbReference>
<evidence type="ECO:0000313" key="6">
    <source>
        <dbReference type="EMBL" id="VAX34668.1"/>
    </source>
</evidence>
<dbReference type="SMART" id="SM00100">
    <property type="entry name" value="cNMP"/>
    <property type="match status" value="1"/>
</dbReference>
<dbReference type="InterPro" id="IPR018490">
    <property type="entry name" value="cNMP-bd_dom_sf"/>
</dbReference>
<dbReference type="GO" id="GO:0005829">
    <property type="term" value="C:cytosol"/>
    <property type="evidence" value="ECO:0007669"/>
    <property type="project" value="TreeGrafter"/>
</dbReference>
<dbReference type="CDD" id="cd00092">
    <property type="entry name" value="HTH_CRP"/>
    <property type="match status" value="1"/>
</dbReference>
<gene>
    <name evidence="6" type="ORF">MNBD_NITROSPIRAE03-1640</name>
</gene>
<reference evidence="6" key="1">
    <citation type="submission" date="2018-06" db="EMBL/GenBank/DDBJ databases">
        <authorList>
            <person name="Zhirakovskaya E."/>
        </authorList>
    </citation>
    <scope>NUCLEOTIDE SEQUENCE</scope>
</reference>
<evidence type="ECO:0000259" key="4">
    <source>
        <dbReference type="PROSITE" id="PS50042"/>
    </source>
</evidence>